<dbReference type="PRINTS" id="PR00463">
    <property type="entry name" value="EP450I"/>
</dbReference>
<evidence type="ECO:0008006" key="12">
    <source>
        <dbReference type="Google" id="ProtNLM"/>
    </source>
</evidence>
<dbReference type="InterPro" id="IPR002401">
    <property type="entry name" value="Cyt_P450_E_grp-I"/>
</dbReference>
<dbReference type="PANTHER" id="PTHR47955:SF8">
    <property type="entry name" value="CYTOCHROME P450 71D11-LIKE"/>
    <property type="match status" value="1"/>
</dbReference>
<dbReference type="CDD" id="cd11072">
    <property type="entry name" value="CYP71-like"/>
    <property type="match status" value="1"/>
</dbReference>
<dbReference type="InterPro" id="IPR036396">
    <property type="entry name" value="Cyt_P450_sf"/>
</dbReference>
<comment type="caution">
    <text evidence="10">The sequence shown here is derived from an EMBL/GenBank/DDBJ whole genome shotgun (WGS) entry which is preliminary data.</text>
</comment>
<keyword evidence="4 8" id="KW-0479">Metal-binding</keyword>
<keyword evidence="6 8" id="KW-0408">Iron</keyword>
<dbReference type="GO" id="GO:0016705">
    <property type="term" value="F:oxidoreductase activity, acting on paired donors, with incorporation or reduction of molecular oxygen"/>
    <property type="evidence" value="ECO:0007669"/>
    <property type="project" value="InterPro"/>
</dbReference>
<keyword evidence="11" id="KW-1185">Reference proteome</keyword>
<dbReference type="Pfam" id="PF00067">
    <property type="entry name" value="p450"/>
    <property type="match status" value="1"/>
</dbReference>
<dbReference type="EMBL" id="JAGGNH010000002">
    <property type="protein sequence ID" value="KAJ0980127.1"/>
    <property type="molecule type" value="Genomic_DNA"/>
</dbReference>
<evidence type="ECO:0000256" key="4">
    <source>
        <dbReference type="ARBA" id="ARBA00022723"/>
    </source>
</evidence>
<accession>A0A9D5CWU7</accession>
<evidence type="ECO:0000256" key="6">
    <source>
        <dbReference type="ARBA" id="ARBA00023004"/>
    </source>
</evidence>
<evidence type="ECO:0000313" key="10">
    <source>
        <dbReference type="EMBL" id="KAJ0980127.1"/>
    </source>
</evidence>
<evidence type="ECO:0000256" key="3">
    <source>
        <dbReference type="ARBA" id="ARBA00022617"/>
    </source>
</evidence>
<dbReference type="GO" id="GO:0004497">
    <property type="term" value="F:monooxygenase activity"/>
    <property type="evidence" value="ECO:0007669"/>
    <property type="project" value="UniProtKB-KW"/>
</dbReference>
<gene>
    <name evidence="10" type="ORF">J5N97_008382</name>
</gene>
<organism evidence="10 11">
    <name type="scientific">Dioscorea zingiberensis</name>
    <dbReference type="NCBI Taxonomy" id="325984"/>
    <lineage>
        <taxon>Eukaryota</taxon>
        <taxon>Viridiplantae</taxon>
        <taxon>Streptophyta</taxon>
        <taxon>Embryophyta</taxon>
        <taxon>Tracheophyta</taxon>
        <taxon>Spermatophyta</taxon>
        <taxon>Magnoliopsida</taxon>
        <taxon>Liliopsida</taxon>
        <taxon>Dioscoreales</taxon>
        <taxon>Dioscoreaceae</taxon>
        <taxon>Dioscorea</taxon>
    </lineage>
</organism>
<proteinExistence type="inferred from homology"/>
<dbReference type="GO" id="GO:0016114">
    <property type="term" value="P:terpenoid biosynthetic process"/>
    <property type="evidence" value="ECO:0007669"/>
    <property type="project" value="UniProtKB-ARBA"/>
</dbReference>
<dbReference type="PANTHER" id="PTHR47955">
    <property type="entry name" value="CYTOCHROME P450 FAMILY 71 PROTEIN"/>
    <property type="match status" value="1"/>
</dbReference>
<name>A0A9D5CWU7_9LILI</name>
<comment type="similarity">
    <text evidence="2 9">Belongs to the cytochrome P450 family.</text>
</comment>
<dbReference type="Gene3D" id="1.10.630.10">
    <property type="entry name" value="Cytochrome P450"/>
    <property type="match status" value="1"/>
</dbReference>
<feature type="binding site" description="axial binding residue" evidence="8">
    <location>
        <position position="457"/>
    </location>
    <ligand>
        <name>heme</name>
        <dbReference type="ChEBI" id="CHEBI:30413"/>
    </ligand>
    <ligandPart>
        <name>Fe</name>
        <dbReference type="ChEBI" id="CHEBI:18248"/>
    </ligandPart>
</feature>
<evidence type="ECO:0000256" key="9">
    <source>
        <dbReference type="RuleBase" id="RU000461"/>
    </source>
</evidence>
<keyword evidence="7 9" id="KW-0503">Monooxygenase</keyword>
<comment type="cofactor">
    <cofactor evidence="1 8">
        <name>heme</name>
        <dbReference type="ChEBI" id="CHEBI:30413"/>
    </cofactor>
</comment>
<evidence type="ECO:0000256" key="7">
    <source>
        <dbReference type="ARBA" id="ARBA00023033"/>
    </source>
</evidence>
<dbReference type="GO" id="GO:0005506">
    <property type="term" value="F:iron ion binding"/>
    <property type="evidence" value="ECO:0007669"/>
    <property type="project" value="InterPro"/>
</dbReference>
<evidence type="ECO:0000256" key="5">
    <source>
        <dbReference type="ARBA" id="ARBA00023002"/>
    </source>
</evidence>
<dbReference type="InterPro" id="IPR001128">
    <property type="entry name" value="Cyt_P450"/>
</dbReference>
<evidence type="ECO:0000313" key="11">
    <source>
        <dbReference type="Proteomes" id="UP001085076"/>
    </source>
</evidence>
<sequence length="518" mass="59199">MELVLLLFLLPTLCLIILFKLVTRTGSKAKEEKARLPPGPWELPVIGSMHHLIIGSSLPHHTFRDLARKHGPLMHMKLGHVSTIIISSPQVAREFMTTHDINFSSRPKIIANRILSYDHQDMLFASYGEFWRQLRRICIQELLSSRKVQSLQSIRREEVLNLINTIKRNISSVVNLSEMLYSLGNDITVRAVIGTKCKDQADFLQVLDEAIEASSGFNLADLYPSSRLVNLFSLTRLKLEQCFKKTDRIFQGILQEHRERRMARKQSGAITLMNNNREEGEDFVDVLLRIQEEGTLPFPLTNECIKSVIFDMFSAGSETSANTLEWAMTELMRNPTVMRKAQREVREVLTARKDDKLNEEEAMRDLYYLKMVIKETLRLHPPAPLLLPRECQETCEVLGYKIPAKARVLVNVWAMGRDPKYWDDAEEFKPERFDGNPIDFKGANFEYLPFGAGRRMCPGVHFGLAVVELVLAQLLFHFDWKLPPDGVEPSCLDMTETFGATAKRKADLFLCAASTPYG</sequence>
<dbReference type="SUPFAM" id="SSF48264">
    <property type="entry name" value="Cytochrome P450"/>
    <property type="match status" value="1"/>
</dbReference>
<reference evidence="10" key="2">
    <citation type="journal article" date="2022" name="Hortic Res">
        <title>The genome of Dioscorea zingiberensis sheds light on the biosynthesis, origin and evolution of the medicinally important diosgenin saponins.</title>
        <authorList>
            <person name="Li Y."/>
            <person name="Tan C."/>
            <person name="Li Z."/>
            <person name="Guo J."/>
            <person name="Li S."/>
            <person name="Chen X."/>
            <person name="Wang C."/>
            <person name="Dai X."/>
            <person name="Yang H."/>
            <person name="Song W."/>
            <person name="Hou L."/>
            <person name="Xu J."/>
            <person name="Tong Z."/>
            <person name="Xu A."/>
            <person name="Yuan X."/>
            <person name="Wang W."/>
            <person name="Yang Q."/>
            <person name="Chen L."/>
            <person name="Sun Z."/>
            <person name="Wang K."/>
            <person name="Pan B."/>
            <person name="Chen J."/>
            <person name="Bao Y."/>
            <person name="Liu F."/>
            <person name="Qi X."/>
            <person name="Gang D.R."/>
            <person name="Wen J."/>
            <person name="Li J."/>
        </authorList>
    </citation>
    <scope>NUCLEOTIDE SEQUENCE</scope>
    <source>
        <strain evidence="10">Dzin_1.0</strain>
    </source>
</reference>
<dbReference type="GO" id="GO:0020037">
    <property type="term" value="F:heme binding"/>
    <property type="evidence" value="ECO:0007669"/>
    <property type="project" value="InterPro"/>
</dbReference>
<dbReference type="OrthoDB" id="765152at2759"/>
<keyword evidence="3 8" id="KW-0349">Heme</keyword>
<dbReference type="PROSITE" id="PS00086">
    <property type="entry name" value="CYTOCHROME_P450"/>
    <property type="match status" value="1"/>
</dbReference>
<reference evidence="10" key="1">
    <citation type="submission" date="2021-03" db="EMBL/GenBank/DDBJ databases">
        <authorList>
            <person name="Li Z."/>
            <person name="Yang C."/>
        </authorList>
    </citation>
    <scope>NUCLEOTIDE SEQUENCE</scope>
    <source>
        <strain evidence="10">Dzin_1.0</strain>
        <tissue evidence="10">Leaf</tissue>
    </source>
</reference>
<evidence type="ECO:0000256" key="1">
    <source>
        <dbReference type="ARBA" id="ARBA00001971"/>
    </source>
</evidence>
<evidence type="ECO:0000256" key="2">
    <source>
        <dbReference type="ARBA" id="ARBA00010617"/>
    </source>
</evidence>
<dbReference type="InterPro" id="IPR017972">
    <property type="entry name" value="Cyt_P450_CS"/>
</dbReference>
<evidence type="ECO:0000256" key="8">
    <source>
        <dbReference type="PIRSR" id="PIRSR602401-1"/>
    </source>
</evidence>
<keyword evidence="5 9" id="KW-0560">Oxidoreductase</keyword>
<dbReference type="PRINTS" id="PR00385">
    <property type="entry name" value="P450"/>
</dbReference>
<dbReference type="FunFam" id="1.10.630.10:FF:000008">
    <property type="entry name" value="Cytochrome P450 71D8"/>
    <property type="match status" value="1"/>
</dbReference>
<dbReference type="AlphaFoldDB" id="A0A9D5CWU7"/>
<dbReference type="Proteomes" id="UP001085076">
    <property type="component" value="Miscellaneous, Linkage group lg02"/>
</dbReference>
<protein>
    <recommendedName>
        <fullName evidence="12">Cytochrome P450</fullName>
    </recommendedName>
</protein>